<feature type="domain" description="K+ potassium transporter integral membrane" evidence="2">
    <location>
        <begin position="18"/>
        <end position="57"/>
    </location>
</feature>
<protein>
    <recommendedName>
        <fullName evidence="2">K+ potassium transporter integral membrane domain-containing protein</fullName>
    </recommendedName>
</protein>
<dbReference type="EMBL" id="JAGHQL010000007">
    <property type="protein sequence ID" value="KAH0545279.1"/>
    <property type="molecule type" value="Genomic_DNA"/>
</dbReference>
<dbReference type="OrthoDB" id="504708at2759"/>
<evidence type="ECO:0000256" key="1">
    <source>
        <dbReference type="SAM" id="Phobius"/>
    </source>
</evidence>
<organism evidence="3 4">
    <name type="scientific">Glutinoglossum americanum</name>
    <dbReference type="NCBI Taxonomy" id="1670608"/>
    <lineage>
        <taxon>Eukaryota</taxon>
        <taxon>Fungi</taxon>
        <taxon>Dikarya</taxon>
        <taxon>Ascomycota</taxon>
        <taxon>Pezizomycotina</taxon>
        <taxon>Geoglossomycetes</taxon>
        <taxon>Geoglossales</taxon>
        <taxon>Geoglossaceae</taxon>
        <taxon>Glutinoglossum</taxon>
    </lineage>
</organism>
<evidence type="ECO:0000313" key="3">
    <source>
        <dbReference type="EMBL" id="KAH0545279.1"/>
    </source>
</evidence>
<comment type="caution">
    <text evidence="3">The sequence shown here is derived from an EMBL/GenBank/DDBJ whole genome shotgun (WGS) entry which is preliminary data.</text>
</comment>
<proteinExistence type="predicted"/>
<dbReference type="AlphaFoldDB" id="A0A9P8L5Y7"/>
<reference evidence="3" key="1">
    <citation type="submission" date="2021-03" db="EMBL/GenBank/DDBJ databases">
        <title>Comparative genomics and phylogenomic investigation of the class Geoglossomycetes provide insights into ecological specialization and systematics.</title>
        <authorList>
            <person name="Melie T."/>
            <person name="Pirro S."/>
            <person name="Miller A.N."/>
            <person name="Quandt A."/>
        </authorList>
    </citation>
    <scope>NUCLEOTIDE SEQUENCE</scope>
    <source>
        <strain evidence="3">GBOQ0MN5Z8</strain>
    </source>
</reference>
<dbReference type="Proteomes" id="UP000698800">
    <property type="component" value="Unassembled WGS sequence"/>
</dbReference>
<keyword evidence="1" id="KW-1133">Transmembrane helix</keyword>
<sequence length="65" mass="6825">MADGILTPAQSVLGAIQALFLVQPLGTSKIGSSFAPIVIVWLGFNMSFGIYVILTTVQPTVSTRS</sequence>
<name>A0A9P8L5Y7_9PEZI</name>
<keyword evidence="1" id="KW-0812">Transmembrane</keyword>
<gene>
    <name evidence="3" type="ORF">FGG08_000578</name>
</gene>
<accession>A0A9P8L5Y7</accession>
<evidence type="ECO:0000313" key="4">
    <source>
        <dbReference type="Proteomes" id="UP000698800"/>
    </source>
</evidence>
<keyword evidence="4" id="KW-1185">Reference proteome</keyword>
<dbReference type="InterPro" id="IPR053951">
    <property type="entry name" value="K_trans_N"/>
</dbReference>
<keyword evidence="1" id="KW-0472">Membrane</keyword>
<feature type="transmembrane region" description="Helical" evidence="1">
    <location>
        <begin position="34"/>
        <end position="54"/>
    </location>
</feature>
<evidence type="ECO:0000259" key="2">
    <source>
        <dbReference type="Pfam" id="PF02705"/>
    </source>
</evidence>
<dbReference type="Pfam" id="PF02705">
    <property type="entry name" value="K_trans"/>
    <property type="match status" value="1"/>
</dbReference>